<evidence type="ECO:0000313" key="2">
    <source>
        <dbReference type="EnsemblMetazoa" id="AALFPA23_020833.P30761"/>
    </source>
</evidence>
<keyword evidence="1" id="KW-0472">Membrane</keyword>
<reference evidence="2" key="2">
    <citation type="submission" date="2025-05" db="UniProtKB">
        <authorList>
            <consortium name="EnsemblMetazoa"/>
        </authorList>
    </citation>
    <scope>IDENTIFICATION</scope>
    <source>
        <strain evidence="2">Foshan</strain>
    </source>
</reference>
<organism evidence="2 3">
    <name type="scientific">Aedes albopictus</name>
    <name type="common">Asian tiger mosquito</name>
    <name type="synonym">Stegomyia albopicta</name>
    <dbReference type="NCBI Taxonomy" id="7160"/>
    <lineage>
        <taxon>Eukaryota</taxon>
        <taxon>Metazoa</taxon>
        <taxon>Ecdysozoa</taxon>
        <taxon>Arthropoda</taxon>
        <taxon>Hexapoda</taxon>
        <taxon>Insecta</taxon>
        <taxon>Pterygota</taxon>
        <taxon>Neoptera</taxon>
        <taxon>Endopterygota</taxon>
        <taxon>Diptera</taxon>
        <taxon>Nematocera</taxon>
        <taxon>Culicoidea</taxon>
        <taxon>Culicidae</taxon>
        <taxon>Culicinae</taxon>
        <taxon>Aedini</taxon>
        <taxon>Aedes</taxon>
        <taxon>Stegomyia</taxon>
    </lineage>
</organism>
<dbReference type="GeneID" id="115264758"/>
<feature type="transmembrane region" description="Helical" evidence="1">
    <location>
        <begin position="12"/>
        <end position="34"/>
    </location>
</feature>
<keyword evidence="1" id="KW-0812">Transmembrane</keyword>
<proteinExistence type="predicted"/>
<feature type="transmembrane region" description="Helical" evidence="1">
    <location>
        <begin position="40"/>
        <end position="65"/>
    </location>
</feature>
<feature type="transmembrane region" description="Helical" evidence="1">
    <location>
        <begin position="112"/>
        <end position="138"/>
    </location>
</feature>
<keyword evidence="1" id="KW-1133">Transmembrane helix</keyword>
<name>A0ABM1ZQZ0_AEDAL</name>
<accession>A0ABM1ZQZ0</accession>
<evidence type="ECO:0000313" key="3">
    <source>
        <dbReference type="Proteomes" id="UP000069940"/>
    </source>
</evidence>
<dbReference type="EnsemblMetazoa" id="AALFPA23_020833.R30761">
    <property type="protein sequence ID" value="AALFPA23_020833.P30761"/>
    <property type="gene ID" value="AALFPA23_020833"/>
</dbReference>
<feature type="transmembrane region" description="Helical" evidence="1">
    <location>
        <begin position="77"/>
        <end position="100"/>
    </location>
</feature>
<sequence>MISHNSSRLLGYLYGGLCLTCSVLFLINSSHLLSSGDNSGIGAVALVFSVISCIFDIYLIAGIVLRHQKYVKYHLEFISIIYVILLIGLFGGCIITAIAVTDAKVNEITSAIVIGSTIAFCFGLVTISIFYTLSLWIINGINSFIKYEIVRSVTMAEGEIL</sequence>
<protein>
    <submittedName>
        <fullName evidence="2">Uncharacterized protein</fullName>
    </submittedName>
</protein>
<evidence type="ECO:0000256" key="1">
    <source>
        <dbReference type="SAM" id="Phobius"/>
    </source>
</evidence>
<keyword evidence="3" id="KW-1185">Reference proteome</keyword>
<dbReference type="RefSeq" id="XP_062712584.1">
    <property type="nucleotide sequence ID" value="XM_062856600.1"/>
</dbReference>
<dbReference type="Proteomes" id="UP000069940">
    <property type="component" value="Unassembled WGS sequence"/>
</dbReference>
<reference evidence="3" key="1">
    <citation type="journal article" date="2015" name="Proc. Natl. Acad. Sci. U.S.A.">
        <title>Genome sequence of the Asian Tiger mosquito, Aedes albopictus, reveals insights into its biology, genetics, and evolution.</title>
        <authorList>
            <person name="Chen X.G."/>
            <person name="Jiang X."/>
            <person name="Gu J."/>
            <person name="Xu M."/>
            <person name="Wu Y."/>
            <person name="Deng Y."/>
            <person name="Zhang C."/>
            <person name="Bonizzoni M."/>
            <person name="Dermauw W."/>
            <person name="Vontas J."/>
            <person name="Armbruster P."/>
            <person name="Huang X."/>
            <person name="Yang Y."/>
            <person name="Zhang H."/>
            <person name="He W."/>
            <person name="Peng H."/>
            <person name="Liu Y."/>
            <person name="Wu K."/>
            <person name="Chen J."/>
            <person name="Lirakis M."/>
            <person name="Topalis P."/>
            <person name="Van Leeuwen T."/>
            <person name="Hall A.B."/>
            <person name="Jiang X."/>
            <person name="Thorpe C."/>
            <person name="Mueller R.L."/>
            <person name="Sun C."/>
            <person name="Waterhouse R.M."/>
            <person name="Yan G."/>
            <person name="Tu Z.J."/>
            <person name="Fang X."/>
            <person name="James A.A."/>
        </authorList>
    </citation>
    <scope>NUCLEOTIDE SEQUENCE [LARGE SCALE GENOMIC DNA]</scope>
    <source>
        <strain evidence="3">Foshan</strain>
    </source>
</reference>